<sequence>MTLESATKLDSESQTFSKFLELPIELRLRIWRFAAPRRPRVIQVNYNAKTQAWEACMDGCGGLPSVVHVCREARSEALKPYTRVFGAYFDLKNDTLFISDPIFSLRHQRNRLTDSEHTKSFRNVAFSHEVYHGLRTSHVAYPLFCDSPSTILRGFNHLEHFSLVLLEDEVDYDDDVYDSDEELENLETYDDEGDDTGEEEGLFEEDSQRIHGPYNNYGDYDDEQNGYLEDEHEDESSEGGLTAERGALNEEEVEAFRQRPPGFDDISHYVLRTTEQRLNAKDQQALDTMCKKGYFRRTGNVHFQTAYESAYGRLEIDRYLVRVFVDFQLEKTNHQAWVRPTVSIVTVKSGLKELWDFNQDLHYEGDHPEFSIRTSYLALRKGFCEKHNMTEEEMDKAVKIKMGDDISDNAIEVDELNFDEFELDGFDTTNLETKWRRLTLYCNWVWASKVSNPNRLAAGLELLYSLEIPPACGAENLLAPRVSYHERRNSKWVVLISEENILKQQGDRLPTKHDSRGSFHSSPSLQILQRQGRRKLVVTNSPRFPESPTRPNDSPLAKRGKRGAKMPLTRAGKASSSVSTASSNATTISTSPSLSSSTTTTPTGILIRPASLHHFYQIGALAAKTHAHTPLTAFLAPYRPAHPTHFILTFQQRTLSRLLNPRNLIFIAVTRSHPSTVIGFVQFVRLGTDAGAQAQIASSSWMRRVMLWILRLVLGLLVWVWNVLLGGDKSANPAALDAFFKLADKNDKEHFIDYKNGERRNRWHVQSCVVAREWNGKGIGKRLMAEVIQRAERENVIVGVEATDEGEWLYRKVGFRLESRYGELEECGGVA</sequence>
<accession>A0A8H4RDM0</accession>
<dbReference type="InterPro" id="IPR000182">
    <property type="entry name" value="GNAT_dom"/>
</dbReference>
<feature type="compositionally biased region" description="Basic and acidic residues" evidence="1">
    <location>
        <begin position="506"/>
        <end position="517"/>
    </location>
</feature>
<dbReference type="Pfam" id="PF13673">
    <property type="entry name" value="Acetyltransf_10"/>
    <property type="match status" value="1"/>
</dbReference>
<reference evidence="3 4" key="1">
    <citation type="submission" date="2020-03" db="EMBL/GenBank/DDBJ databases">
        <title>Draft Genome Sequence of Cudoniella acicularis.</title>
        <authorList>
            <person name="Buettner E."/>
            <person name="Kellner H."/>
        </authorList>
    </citation>
    <scope>NUCLEOTIDE SEQUENCE [LARGE SCALE GENOMIC DNA]</scope>
    <source>
        <strain evidence="3 4">DSM 108380</strain>
    </source>
</reference>
<feature type="compositionally biased region" description="Acidic residues" evidence="1">
    <location>
        <begin position="219"/>
        <end position="237"/>
    </location>
</feature>
<dbReference type="SUPFAM" id="SSF55729">
    <property type="entry name" value="Acyl-CoA N-acyltransferases (Nat)"/>
    <property type="match status" value="1"/>
</dbReference>
<feature type="compositionally biased region" description="Low complexity" evidence="1">
    <location>
        <begin position="571"/>
        <end position="600"/>
    </location>
</feature>
<name>A0A8H4RDM0_9HELO</name>
<gene>
    <name evidence="3" type="ORF">G7Y89_g11218</name>
</gene>
<dbReference type="InterPro" id="IPR045518">
    <property type="entry name" value="2EXR"/>
</dbReference>
<evidence type="ECO:0000259" key="2">
    <source>
        <dbReference type="PROSITE" id="PS51186"/>
    </source>
</evidence>
<organism evidence="3 4">
    <name type="scientific">Cudoniella acicularis</name>
    <dbReference type="NCBI Taxonomy" id="354080"/>
    <lineage>
        <taxon>Eukaryota</taxon>
        <taxon>Fungi</taxon>
        <taxon>Dikarya</taxon>
        <taxon>Ascomycota</taxon>
        <taxon>Pezizomycotina</taxon>
        <taxon>Leotiomycetes</taxon>
        <taxon>Helotiales</taxon>
        <taxon>Tricladiaceae</taxon>
        <taxon>Cudoniella</taxon>
    </lineage>
</organism>
<dbReference type="PANTHER" id="PTHR35910:SF6">
    <property type="entry name" value="2EXR DOMAIN-CONTAINING PROTEIN"/>
    <property type="match status" value="1"/>
</dbReference>
<dbReference type="AlphaFoldDB" id="A0A8H4RDM0"/>
<dbReference type="PANTHER" id="PTHR35910">
    <property type="entry name" value="2EXR DOMAIN-CONTAINING PROTEIN"/>
    <property type="match status" value="1"/>
</dbReference>
<dbReference type="PROSITE" id="PS51186">
    <property type="entry name" value="GNAT"/>
    <property type="match status" value="1"/>
</dbReference>
<dbReference type="Proteomes" id="UP000566819">
    <property type="component" value="Unassembled WGS sequence"/>
</dbReference>
<feature type="compositionally biased region" description="Polar residues" evidence="1">
    <location>
        <begin position="518"/>
        <end position="529"/>
    </location>
</feature>
<dbReference type="EMBL" id="JAAMPI010001057">
    <property type="protein sequence ID" value="KAF4626935.1"/>
    <property type="molecule type" value="Genomic_DNA"/>
</dbReference>
<protein>
    <recommendedName>
        <fullName evidence="2">N-acetyltransferase domain-containing protein</fullName>
    </recommendedName>
</protein>
<dbReference type="CDD" id="cd04301">
    <property type="entry name" value="NAT_SF"/>
    <property type="match status" value="1"/>
</dbReference>
<evidence type="ECO:0000313" key="3">
    <source>
        <dbReference type="EMBL" id="KAF4626935.1"/>
    </source>
</evidence>
<dbReference type="Gene3D" id="3.40.630.30">
    <property type="match status" value="1"/>
</dbReference>
<feature type="region of interest" description="Disordered" evidence="1">
    <location>
        <begin position="182"/>
        <end position="246"/>
    </location>
</feature>
<feature type="domain" description="N-acetyltransferase" evidence="2">
    <location>
        <begin position="759"/>
        <end position="831"/>
    </location>
</feature>
<evidence type="ECO:0000256" key="1">
    <source>
        <dbReference type="SAM" id="MobiDB-lite"/>
    </source>
</evidence>
<dbReference type="Pfam" id="PF20150">
    <property type="entry name" value="2EXR"/>
    <property type="match status" value="1"/>
</dbReference>
<proteinExistence type="predicted"/>
<feature type="compositionally biased region" description="Acidic residues" evidence="1">
    <location>
        <begin position="182"/>
        <end position="205"/>
    </location>
</feature>
<keyword evidence="4" id="KW-1185">Reference proteome</keyword>
<dbReference type="OrthoDB" id="3540486at2759"/>
<dbReference type="GO" id="GO:0016747">
    <property type="term" value="F:acyltransferase activity, transferring groups other than amino-acyl groups"/>
    <property type="evidence" value="ECO:0007669"/>
    <property type="project" value="InterPro"/>
</dbReference>
<dbReference type="InterPro" id="IPR016181">
    <property type="entry name" value="Acyl_CoA_acyltransferase"/>
</dbReference>
<feature type="region of interest" description="Disordered" evidence="1">
    <location>
        <begin position="506"/>
        <end position="600"/>
    </location>
</feature>
<evidence type="ECO:0000313" key="4">
    <source>
        <dbReference type="Proteomes" id="UP000566819"/>
    </source>
</evidence>
<comment type="caution">
    <text evidence="3">The sequence shown here is derived from an EMBL/GenBank/DDBJ whole genome shotgun (WGS) entry which is preliminary data.</text>
</comment>